<dbReference type="GO" id="GO:0004817">
    <property type="term" value="F:cysteine-tRNA ligase activity"/>
    <property type="evidence" value="ECO:0007669"/>
    <property type="project" value="UniProtKB-UniRule"/>
</dbReference>
<dbReference type="Pfam" id="PF09190">
    <property type="entry name" value="DALR_2"/>
    <property type="match status" value="1"/>
</dbReference>
<keyword evidence="4 13" id="KW-0963">Cytoplasm</keyword>
<evidence type="ECO:0000313" key="16">
    <source>
        <dbReference type="Proteomes" id="UP000245086"/>
    </source>
</evidence>
<comment type="catalytic activity">
    <reaction evidence="12 13">
        <text>tRNA(Cys) + L-cysteine + ATP = L-cysteinyl-tRNA(Cys) + AMP + diphosphate</text>
        <dbReference type="Rhea" id="RHEA:17773"/>
        <dbReference type="Rhea" id="RHEA-COMP:9661"/>
        <dbReference type="Rhea" id="RHEA-COMP:9679"/>
        <dbReference type="ChEBI" id="CHEBI:30616"/>
        <dbReference type="ChEBI" id="CHEBI:33019"/>
        <dbReference type="ChEBI" id="CHEBI:35235"/>
        <dbReference type="ChEBI" id="CHEBI:78442"/>
        <dbReference type="ChEBI" id="CHEBI:78517"/>
        <dbReference type="ChEBI" id="CHEBI:456215"/>
        <dbReference type="EC" id="6.1.1.16"/>
    </reaction>
</comment>
<dbReference type="NCBIfam" id="TIGR00435">
    <property type="entry name" value="cysS"/>
    <property type="match status" value="1"/>
</dbReference>
<dbReference type="PRINTS" id="PR00983">
    <property type="entry name" value="TRNASYNTHCYS"/>
</dbReference>
<feature type="binding site" evidence="13">
    <location>
        <position position="212"/>
    </location>
    <ligand>
        <name>Zn(2+)</name>
        <dbReference type="ChEBI" id="CHEBI:29105"/>
    </ligand>
</feature>
<dbReference type="SMART" id="SM00840">
    <property type="entry name" value="DALR_2"/>
    <property type="match status" value="1"/>
</dbReference>
<dbReference type="Gene3D" id="3.40.50.620">
    <property type="entry name" value="HUPs"/>
    <property type="match status" value="1"/>
</dbReference>
<dbReference type="PANTHER" id="PTHR10890">
    <property type="entry name" value="CYSTEINYL-TRNA SYNTHETASE"/>
    <property type="match status" value="1"/>
</dbReference>
<dbReference type="FunFam" id="3.40.50.620:FF:000068">
    <property type="entry name" value="Cysteine--tRNA ligase"/>
    <property type="match status" value="1"/>
</dbReference>
<dbReference type="InterPro" id="IPR014729">
    <property type="entry name" value="Rossmann-like_a/b/a_fold"/>
</dbReference>
<dbReference type="Proteomes" id="UP000245086">
    <property type="component" value="Unassembled WGS sequence"/>
</dbReference>
<keyword evidence="6 13" id="KW-0479">Metal-binding</keyword>
<organism evidence="15 16">
    <name type="scientific">Candidatus Phycosocius bacilliformis</name>
    <dbReference type="NCBI Taxonomy" id="1445552"/>
    <lineage>
        <taxon>Bacteria</taxon>
        <taxon>Pseudomonadati</taxon>
        <taxon>Pseudomonadota</taxon>
        <taxon>Alphaproteobacteria</taxon>
        <taxon>Caulobacterales</taxon>
        <taxon>Caulobacterales incertae sedis</taxon>
        <taxon>Candidatus Phycosocius</taxon>
    </lineage>
</organism>
<dbReference type="OrthoDB" id="9815130at2"/>
<dbReference type="GO" id="GO:0005524">
    <property type="term" value="F:ATP binding"/>
    <property type="evidence" value="ECO:0007669"/>
    <property type="project" value="UniProtKB-UniRule"/>
</dbReference>
<dbReference type="Pfam" id="PF01406">
    <property type="entry name" value="tRNA-synt_1e"/>
    <property type="match status" value="1"/>
</dbReference>
<accession>A0A2P2ECE6</accession>
<evidence type="ECO:0000256" key="2">
    <source>
        <dbReference type="ARBA" id="ARBA00005594"/>
    </source>
</evidence>
<gene>
    <name evidence="13 15" type="primary">cysS</name>
    <name evidence="15" type="ORF">PbB2_02425</name>
</gene>
<keyword evidence="8 13" id="KW-0862">Zinc</keyword>
<evidence type="ECO:0000256" key="4">
    <source>
        <dbReference type="ARBA" id="ARBA00022490"/>
    </source>
</evidence>
<evidence type="ECO:0000256" key="1">
    <source>
        <dbReference type="ARBA" id="ARBA00004496"/>
    </source>
</evidence>
<evidence type="ECO:0000256" key="7">
    <source>
        <dbReference type="ARBA" id="ARBA00022741"/>
    </source>
</evidence>
<dbReference type="HAMAP" id="MF_00041">
    <property type="entry name" value="Cys_tRNA_synth"/>
    <property type="match status" value="1"/>
</dbReference>
<feature type="short sequence motif" description="'HIGH' region" evidence="13">
    <location>
        <begin position="32"/>
        <end position="42"/>
    </location>
</feature>
<dbReference type="SUPFAM" id="SSF47323">
    <property type="entry name" value="Anticodon-binding domain of a subclass of class I aminoacyl-tRNA synthetases"/>
    <property type="match status" value="1"/>
</dbReference>
<dbReference type="InterPro" id="IPR032678">
    <property type="entry name" value="tRNA-synt_1_cat_dom"/>
</dbReference>
<dbReference type="GO" id="GO:0006423">
    <property type="term" value="P:cysteinyl-tRNA aminoacylation"/>
    <property type="evidence" value="ECO:0007669"/>
    <property type="project" value="UniProtKB-UniRule"/>
</dbReference>
<comment type="caution">
    <text evidence="15">The sequence shown here is derived from an EMBL/GenBank/DDBJ whole genome shotgun (WGS) entry which is preliminary data.</text>
</comment>
<evidence type="ECO:0000256" key="5">
    <source>
        <dbReference type="ARBA" id="ARBA00022598"/>
    </source>
</evidence>
<dbReference type="InterPro" id="IPR009080">
    <property type="entry name" value="tRNAsynth_Ia_anticodon-bd"/>
</dbReference>
<evidence type="ECO:0000256" key="13">
    <source>
        <dbReference type="HAMAP-Rule" id="MF_00041"/>
    </source>
</evidence>
<evidence type="ECO:0000256" key="8">
    <source>
        <dbReference type="ARBA" id="ARBA00022833"/>
    </source>
</evidence>
<comment type="subcellular location">
    <subcellularLocation>
        <location evidence="1 13">Cytoplasm</location>
    </subcellularLocation>
</comment>
<comment type="similarity">
    <text evidence="2 13">Belongs to the class-I aminoacyl-tRNA synthetase family.</text>
</comment>
<dbReference type="InterPro" id="IPR015803">
    <property type="entry name" value="Cys-tRNA-ligase"/>
</dbReference>
<keyword evidence="10 13" id="KW-0648">Protein biosynthesis</keyword>
<evidence type="ECO:0000256" key="11">
    <source>
        <dbReference type="ARBA" id="ARBA00023146"/>
    </source>
</evidence>
<comment type="cofactor">
    <cofactor evidence="13">
        <name>Zn(2+)</name>
        <dbReference type="ChEBI" id="CHEBI:29105"/>
    </cofactor>
    <text evidence="13">Binds 1 zinc ion per subunit.</text>
</comment>
<dbReference type="GO" id="GO:0005829">
    <property type="term" value="C:cytosol"/>
    <property type="evidence" value="ECO:0007669"/>
    <property type="project" value="TreeGrafter"/>
</dbReference>
<dbReference type="Pfam" id="PF23493">
    <property type="entry name" value="CysS_C"/>
    <property type="match status" value="1"/>
</dbReference>
<protein>
    <recommendedName>
        <fullName evidence="13">Cysteine--tRNA ligase</fullName>
        <ecNumber evidence="13">6.1.1.16</ecNumber>
    </recommendedName>
    <alternativeName>
        <fullName evidence="13">Cysteinyl-tRNA synthetase</fullName>
        <shortName evidence="13">CysRS</shortName>
    </alternativeName>
</protein>
<sequence length="462" mass="51071">MAEIELFNTLQREKVRFVPQDPSRVTLYVCGPTVYNFAHIGNGRPAVVFDTLFRLLRAIYGQNNVIYARNITDVDDKINAAAREQGVDISQITEKYTRIYRADMTALGTLPPTLEPKVTGHMDDIISLVGRLVDKGHAYTTPDGVYFHVPSMPSYGQLSGRNLDDNEAGARISVDENKRDPADFALWKAAKPGEPAWDAPFGAGRPGWHIECSAMIETNLGTTIDIHGGGHDLIFPHHENEIAQSVCVHDGVPLANIWMHNGFLTMNADKMSKSLGNVALVHELVQRWPGEALRLSLLSAHYRAPLDWTDELILQSMKTLDRLYRALATVWDETAEPILPDGVLAALCDDLNTPKALAELSMLARKANKAETQDERQRAKAELLGAGQLLGILDQDPQSWLSRAGATVDEDASAEITAMVNARFQARQDRNWAEADRLRAELAARGVEVTDGKDGSSWRFIA</sequence>
<comment type="subunit">
    <text evidence="3 13">Monomer.</text>
</comment>
<evidence type="ECO:0000259" key="14">
    <source>
        <dbReference type="SMART" id="SM00840"/>
    </source>
</evidence>
<feature type="binding site" evidence="13">
    <location>
        <position position="273"/>
    </location>
    <ligand>
        <name>ATP</name>
        <dbReference type="ChEBI" id="CHEBI:30616"/>
    </ligand>
</feature>
<feature type="domain" description="Cysteinyl-tRNA synthetase class Ia DALR" evidence="14">
    <location>
        <begin position="342"/>
        <end position="401"/>
    </location>
</feature>
<keyword evidence="16" id="KW-1185">Reference proteome</keyword>
<dbReference type="EC" id="6.1.1.16" evidence="13"/>
<dbReference type="InterPro" id="IPR056411">
    <property type="entry name" value="CysS_C"/>
</dbReference>
<feature type="binding site" evidence="13">
    <location>
        <position position="241"/>
    </location>
    <ligand>
        <name>Zn(2+)</name>
        <dbReference type="ChEBI" id="CHEBI:29105"/>
    </ligand>
</feature>
<reference evidence="15 16" key="1">
    <citation type="journal article" date="2018" name="Genome Announc.">
        <title>Draft Genome Sequence of "Candidatus Phycosocius bacilliformis," an Alphaproteobacterial Ectosymbiont of the Hydrocarbon-Producing Green Alga Botryococcus braunii.</title>
        <authorList>
            <person name="Tanabe Y."/>
            <person name="Yamaguchi H."/>
            <person name="Watanabe M.M."/>
        </authorList>
    </citation>
    <scope>NUCLEOTIDE SEQUENCE [LARGE SCALE GENOMIC DNA]</scope>
    <source>
        <strain evidence="15 16">BOTRYCO-2</strain>
    </source>
</reference>
<feature type="short sequence motif" description="'KMSKS' region" evidence="13">
    <location>
        <begin position="270"/>
        <end position="274"/>
    </location>
</feature>
<keyword evidence="7 13" id="KW-0547">Nucleotide-binding</keyword>
<dbReference type="InterPro" id="IPR015273">
    <property type="entry name" value="Cys-tRNA-synt_Ia_DALR"/>
</dbReference>
<evidence type="ECO:0000256" key="6">
    <source>
        <dbReference type="ARBA" id="ARBA00022723"/>
    </source>
</evidence>
<dbReference type="CDD" id="cd00672">
    <property type="entry name" value="CysRS_core"/>
    <property type="match status" value="1"/>
</dbReference>
<dbReference type="Gene3D" id="1.20.120.1910">
    <property type="entry name" value="Cysteine-tRNA ligase, C-terminal anti-codon recognition domain"/>
    <property type="match status" value="1"/>
</dbReference>
<keyword evidence="5 13" id="KW-0436">Ligase</keyword>
<dbReference type="AlphaFoldDB" id="A0A2P2ECE6"/>
<dbReference type="EMBL" id="BFBR01000007">
    <property type="protein sequence ID" value="GBF58737.1"/>
    <property type="molecule type" value="Genomic_DNA"/>
</dbReference>
<feature type="binding site" evidence="13">
    <location>
        <position position="30"/>
    </location>
    <ligand>
        <name>Zn(2+)</name>
        <dbReference type="ChEBI" id="CHEBI:29105"/>
    </ligand>
</feature>
<evidence type="ECO:0000256" key="12">
    <source>
        <dbReference type="ARBA" id="ARBA00047398"/>
    </source>
</evidence>
<dbReference type="PANTHER" id="PTHR10890:SF3">
    <property type="entry name" value="CYSTEINE--TRNA LIGASE, CYTOPLASMIC"/>
    <property type="match status" value="1"/>
</dbReference>
<dbReference type="InterPro" id="IPR024909">
    <property type="entry name" value="Cys-tRNA/MSH_ligase"/>
</dbReference>
<proteinExistence type="inferred from homology"/>
<evidence type="ECO:0000313" key="15">
    <source>
        <dbReference type="EMBL" id="GBF58737.1"/>
    </source>
</evidence>
<keyword evidence="11 13" id="KW-0030">Aminoacyl-tRNA synthetase</keyword>
<dbReference type="SUPFAM" id="SSF52374">
    <property type="entry name" value="Nucleotidylyl transferase"/>
    <property type="match status" value="1"/>
</dbReference>
<evidence type="ECO:0000256" key="10">
    <source>
        <dbReference type="ARBA" id="ARBA00022917"/>
    </source>
</evidence>
<name>A0A2P2ECE6_9PROT</name>
<dbReference type="RefSeq" id="WP_108985634.1">
    <property type="nucleotide sequence ID" value="NZ_BFBR01000007.1"/>
</dbReference>
<evidence type="ECO:0000256" key="3">
    <source>
        <dbReference type="ARBA" id="ARBA00011245"/>
    </source>
</evidence>
<feature type="binding site" evidence="13">
    <location>
        <position position="237"/>
    </location>
    <ligand>
        <name>Zn(2+)</name>
        <dbReference type="ChEBI" id="CHEBI:29105"/>
    </ligand>
</feature>
<dbReference type="GO" id="GO:0008270">
    <property type="term" value="F:zinc ion binding"/>
    <property type="evidence" value="ECO:0007669"/>
    <property type="project" value="UniProtKB-UniRule"/>
</dbReference>
<keyword evidence="9 13" id="KW-0067">ATP-binding</keyword>
<evidence type="ECO:0000256" key="9">
    <source>
        <dbReference type="ARBA" id="ARBA00022840"/>
    </source>
</evidence>